<evidence type="ECO:0008006" key="11">
    <source>
        <dbReference type="Google" id="ProtNLM"/>
    </source>
</evidence>
<dbReference type="SUPFAM" id="SSF53187">
    <property type="entry name" value="Zn-dependent exopeptidases"/>
    <property type="match status" value="1"/>
</dbReference>
<dbReference type="AlphaFoldDB" id="A0A2N1PIS7"/>
<dbReference type="PANTHER" id="PTHR32481">
    <property type="entry name" value="AMINOPEPTIDASE"/>
    <property type="match status" value="1"/>
</dbReference>
<comment type="cofactor">
    <cofactor evidence="8">
        <name>a divalent metal cation</name>
        <dbReference type="ChEBI" id="CHEBI:60240"/>
    </cofactor>
    <text evidence="8">Binds 2 divalent metal cations per subunit.</text>
</comment>
<evidence type="ECO:0000313" key="9">
    <source>
        <dbReference type="EMBL" id="PKK88253.1"/>
    </source>
</evidence>
<evidence type="ECO:0000256" key="5">
    <source>
        <dbReference type="ARBA" id="ARBA00022801"/>
    </source>
</evidence>
<dbReference type="CDD" id="cd05657">
    <property type="entry name" value="M42_glucanase_like"/>
    <property type="match status" value="1"/>
</dbReference>
<evidence type="ECO:0000256" key="2">
    <source>
        <dbReference type="ARBA" id="ARBA00022438"/>
    </source>
</evidence>
<dbReference type="PANTHER" id="PTHR32481:SF7">
    <property type="entry name" value="AMINOPEPTIDASE YHFE-RELATED"/>
    <property type="match status" value="1"/>
</dbReference>
<gene>
    <name evidence="9" type="ORF">CVV64_19635</name>
</gene>
<dbReference type="InterPro" id="IPR051464">
    <property type="entry name" value="Peptidase_M42_aminopept"/>
</dbReference>
<dbReference type="Pfam" id="PF05343">
    <property type="entry name" value="Peptidase_M42"/>
    <property type="match status" value="1"/>
</dbReference>
<comment type="caution">
    <text evidence="9">The sequence shown here is derived from an EMBL/GenBank/DDBJ whole genome shotgun (WGS) entry which is preliminary data.</text>
</comment>
<dbReference type="PIRSF" id="PIRSF001123">
    <property type="entry name" value="PepA_GA"/>
    <property type="match status" value="1"/>
</dbReference>
<name>A0A2N1PIS7_9BACT</name>
<evidence type="ECO:0000256" key="1">
    <source>
        <dbReference type="ARBA" id="ARBA00006272"/>
    </source>
</evidence>
<evidence type="ECO:0000256" key="6">
    <source>
        <dbReference type="PIRNR" id="PIRNR001123"/>
    </source>
</evidence>
<evidence type="ECO:0000256" key="4">
    <source>
        <dbReference type="ARBA" id="ARBA00022723"/>
    </source>
</evidence>
<keyword evidence="2" id="KW-0031">Aminopeptidase</keyword>
<evidence type="ECO:0000256" key="3">
    <source>
        <dbReference type="ARBA" id="ARBA00022670"/>
    </source>
</evidence>
<evidence type="ECO:0000256" key="8">
    <source>
        <dbReference type="PIRSR" id="PIRSR001123-2"/>
    </source>
</evidence>
<dbReference type="InterPro" id="IPR023367">
    <property type="entry name" value="Peptidase_M42_dom2"/>
</dbReference>
<feature type="active site" description="Proton acceptor" evidence="7">
    <location>
        <position position="235"/>
    </location>
</feature>
<feature type="binding site" evidence="8">
    <location>
        <position position="236"/>
    </location>
    <ligand>
        <name>Zn(2+)</name>
        <dbReference type="ChEBI" id="CHEBI:29105"/>
        <label>2</label>
    </ligand>
</feature>
<accession>A0A2N1PIS7</accession>
<organism evidence="9 10">
    <name type="scientific">Candidatus Wallbacteria bacterium HGW-Wallbacteria-1</name>
    <dbReference type="NCBI Taxonomy" id="2013854"/>
    <lineage>
        <taxon>Bacteria</taxon>
        <taxon>Candidatus Walliibacteriota</taxon>
    </lineage>
</organism>
<dbReference type="GO" id="GO:0004177">
    <property type="term" value="F:aminopeptidase activity"/>
    <property type="evidence" value="ECO:0007669"/>
    <property type="project" value="UniProtKB-UniRule"/>
</dbReference>
<dbReference type="EMBL" id="PGXC01000056">
    <property type="protein sequence ID" value="PKK88253.1"/>
    <property type="molecule type" value="Genomic_DNA"/>
</dbReference>
<protein>
    <recommendedName>
        <fullName evidence="11">Peptidase M42</fullName>
    </recommendedName>
</protein>
<dbReference type="Gene3D" id="3.40.630.10">
    <property type="entry name" value="Zn peptidases"/>
    <property type="match status" value="1"/>
</dbReference>
<feature type="binding site" evidence="8">
    <location>
        <position position="256"/>
    </location>
    <ligand>
        <name>Zn(2+)</name>
        <dbReference type="ChEBI" id="CHEBI:29105"/>
        <label>1</label>
    </ligand>
</feature>
<proteinExistence type="inferred from homology"/>
<keyword evidence="3" id="KW-0645">Protease</keyword>
<feature type="binding site" evidence="8">
    <location>
        <position position="198"/>
    </location>
    <ligand>
        <name>Zn(2+)</name>
        <dbReference type="ChEBI" id="CHEBI:29105"/>
        <label>2</label>
    </ligand>
</feature>
<sequence length="379" mass="41588">MNKNKVSGLAEHFDRNHARKVLKSLLTTPSPTGMTAPVTRLIDQLFRECGFVCRHTNKGALVAAPNPDWLEECHTIFASHADTLGGMVRKLKKRGRVELEKIGGFPFRTVAGEYVTLHSHGGHEYTGTILPVKASGHAYKDEDDSPTDKHEDFEVRLDMDAETEKDLENGGIRVGDFISLDPRFRMTSSDWICSRHLDNKAGVAALLCAARAISRNPEMYLDGCLPFCFLVSTHEEVGHGASPSICRGAREMVVVDMAVVADGRCGDEKCVSICAKDSSGPYDLGLRKFLVRIAEEKNICHKVDIYPYYGSDGSAALRAGQDIRVALIGPGVDASHSNERTHLDGIMETCSLILGYTLERPLRTPEGADFNMPEPESSL</sequence>
<reference evidence="9 10" key="1">
    <citation type="journal article" date="2017" name="ISME J.">
        <title>Potential for microbial H2 and metal transformations associated with novel bacteria and archaea in deep terrestrial subsurface sediments.</title>
        <authorList>
            <person name="Hernsdorf A.W."/>
            <person name="Amano Y."/>
            <person name="Miyakawa K."/>
            <person name="Ise K."/>
            <person name="Suzuki Y."/>
            <person name="Anantharaman K."/>
            <person name="Probst A."/>
            <person name="Burstein D."/>
            <person name="Thomas B.C."/>
            <person name="Banfield J.F."/>
        </authorList>
    </citation>
    <scope>NUCLEOTIDE SEQUENCE [LARGE SCALE GENOMIC DNA]</scope>
    <source>
        <strain evidence="9">HGW-Wallbacteria-1</strain>
    </source>
</reference>
<keyword evidence="4 8" id="KW-0479">Metal-binding</keyword>
<keyword evidence="5" id="KW-0378">Hydrolase</keyword>
<dbReference type="InterPro" id="IPR008007">
    <property type="entry name" value="Peptidase_M42"/>
</dbReference>
<evidence type="ECO:0000313" key="10">
    <source>
        <dbReference type="Proteomes" id="UP000233256"/>
    </source>
</evidence>
<feature type="binding site" evidence="8">
    <location>
        <position position="80"/>
    </location>
    <ligand>
        <name>Zn(2+)</name>
        <dbReference type="ChEBI" id="CHEBI:29105"/>
        <label>1</label>
    </ligand>
</feature>
<dbReference type="SUPFAM" id="SSF101821">
    <property type="entry name" value="Aminopeptidase/glucanase lid domain"/>
    <property type="match status" value="1"/>
</dbReference>
<feature type="binding site" evidence="8">
    <location>
        <position position="198"/>
    </location>
    <ligand>
        <name>Zn(2+)</name>
        <dbReference type="ChEBI" id="CHEBI:29105"/>
        <label>1</label>
    </ligand>
</feature>
<dbReference type="GO" id="GO:0046872">
    <property type="term" value="F:metal ion binding"/>
    <property type="evidence" value="ECO:0007669"/>
    <property type="project" value="UniProtKB-UniRule"/>
</dbReference>
<dbReference type="GO" id="GO:0006508">
    <property type="term" value="P:proteolysis"/>
    <property type="evidence" value="ECO:0007669"/>
    <property type="project" value="UniProtKB-KW"/>
</dbReference>
<evidence type="ECO:0000256" key="7">
    <source>
        <dbReference type="PIRSR" id="PIRSR001123-1"/>
    </source>
</evidence>
<dbReference type="Proteomes" id="UP000233256">
    <property type="component" value="Unassembled WGS sequence"/>
</dbReference>
<comment type="similarity">
    <text evidence="1 6">Belongs to the peptidase M42 family.</text>
</comment>
<dbReference type="Gene3D" id="2.40.30.40">
    <property type="entry name" value="Peptidase M42, domain 2"/>
    <property type="match status" value="1"/>
</dbReference>
<feature type="binding site" evidence="8">
    <location>
        <position position="336"/>
    </location>
    <ligand>
        <name>Zn(2+)</name>
        <dbReference type="ChEBI" id="CHEBI:29105"/>
        <label>2</label>
    </ligand>
</feature>